<dbReference type="AlphaFoldDB" id="A0A369UXK6"/>
<dbReference type="Proteomes" id="UP000253742">
    <property type="component" value="Unassembled WGS sequence"/>
</dbReference>
<evidence type="ECO:0000256" key="1">
    <source>
        <dbReference type="SAM" id="MobiDB-lite"/>
    </source>
</evidence>
<evidence type="ECO:0000313" key="2">
    <source>
        <dbReference type="EMBL" id="RDD85207.1"/>
    </source>
</evidence>
<organism evidence="2 3">
    <name type="scientific">Streptomyces parvulus</name>
    <dbReference type="NCBI Taxonomy" id="146923"/>
    <lineage>
        <taxon>Bacteria</taxon>
        <taxon>Bacillati</taxon>
        <taxon>Actinomycetota</taxon>
        <taxon>Actinomycetes</taxon>
        <taxon>Kitasatosporales</taxon>
        <taxon>Streptomycetaceae</taxon>
        <taxon>Streptomyces</taxon>
    </lineage>
</organism>
<comment type="caution">
    <text evidence="2">The sequence shown here is derived from an EMBL/GenBank/DDBJ whole genome shotgun (WGS) entry which is preliminary data.</text>
</comment>
<protein>
    <submittedName>
        <fullName evidence="2">Uncharacterized protein</fullName>
    </submittedName>
</protein>
<reference evidence="2 3" key="1">
    <citation type="submission" date="2018-07" db="EMBL/GenBank/DDBJ databases">
        <title>Genome guided investigation of antibiotics producing actinomycetales strain isolated from a Macau mangrove ecosystem.</title>
        <authorList>
            <person name="Hu D."/>
        </authorList>
    </citation>
    <scope>NUCLEOTIDE SEQUENCE [LARGE SCALE GENOMIC DNA]</scope>
    <source>
        <strain evidence="2 3">2297</strain>
    </source>
</reference>
<feature type="region of interest" description="Disordered" evidence="1">
    <location>
        <begin position="284"/>
        <end position="303"/>
    </location>
</feature>
<proteinExistence type="predicted"/>
<gene>
    <name evidence="2" type="ORF">DVZ84_31105</name>
</gene>
<accession>A0A369UXK6</accession>
<feature type="compositionally biased region" description="Low complexity" evidence="1">
    <location>
        <begin position="81"/>
        <end position="95"/>
    </location>
</feature>
<feature type="region of interest" description="Disordered" evidence="1">
    <location>
        <begin position="1"/>
        <end position="31"/>
    </location>
</feature>
<name>A0A369UXK6_9ACTN</name>
<dbReference type="EMBL" id="QQBH01000029">
    <property type="protein sequence ID" value="RDD85207.1"/>
    <property type="molecule type" value="Genomic_DNA"/>
</dbReference>
<dbReference type="RefSeq" id="WP_114532131.1">
    <property type="nucleotide sequence ID" value="NZ_QQBH01000029.1"/>
</dbReference>
<feature type="compositionally biased region" description="Pro residues" evidence="1">
    <location>
        <begin position="67"/>
        <end position="80"/>
    </location>
</feature>
<feature type="region of interest" description="Disordered" evidence="1">
    <location>
        <begin position="53"/>
        <end position="109"/>
    </location>
</feature>
<feature type="compositionally biased region" description="Basic and acidic residues" evidence="1">
    <location>
        <begin position="1"/>
        <end position="17"/>
    </location>
</feature>
<sequence>MRAQEHPDGAKAGERNRVATRRAPAPSSVPGAAEVIGLQNSAGNLAVSRALGGGRQASVIQRSPLQTPVPPPPPPPPGRAPAPASASASRSTTGGTDEFELPREHESIRATVPGGRLPLRNKVLVKRVVTMYYGVNRTDIVDEINARYRAVHGQPLAETEDMAALRSGNRPGYKDSDAYIGASAGGSAPAHWPVAPDGNVKVHKGSLESFNLGRAGQAYTGLVRFGGLDDNGAPTEPKIILFPTQSTGMYLKQGVAEHPKEDPENRPEILEKSRVYKNTYDEYTTHEASGPASSHSKLTSRVEDKKKYQELVGDLEADDMQTAGLTIGFTVIKGGGSSGHKFSFVSRSSNNKIFDLLSHQETAELQGNAMKLMKLKAERSKQFGHLQLKANGEGSITKEWGEKIIASVNAATG</sequence>
<evidence type="ECO:0000313" key="3">
    <source>
        <dbReference type="Proteomes" id="UP000253742"/>
    </source>
</evidence>